<name>A0ABT5G9A7_9ACTN</name>
<protein>
    <submittedName>
        <fullName evidence="1">Uncharacterized protein</fullName>
    </submittedName>
</protein>
<dbReference type="RefSeq" id="WP_272179290.1">
    <property type="nucleotide sequence ID" value="NZ_JAQOSK010000039.1"/>
</dbReference>
<reference evidence="1 2" key="1">
    <citation type="journal article" date="2015" name="Int. J. Syst. Evol. Microbiol.">
        <title>Streptomyces gilvifuscus sp. nov., an actinomycete that produces antibacterial compounds isolated from soil.</title>
        <authorList>
            <person name="Nguyen T.M."/>
            <person name="Kim J."/>
        </authorList>
    </citation>
    <scope>NUCLEOTIDE SEQUENCE [LARGE SCALE GENOMIC DNA]</scope>
    <source>
        <strain evidence="1 2">T113</strain>
    </source>
</reference>
<organism evidence="1 2">
    <name type="scientific">Streptomyces gilvifuscus</name>
    <dbReference type="NCBI Taxonomy" id="1550617"/>
    <lineage>
        <taxon>Bacteria</taxon>
        <taxon>Bacillati</taxon>
        <taxon>Actinomycetota</taxon>
        <taxon>Actinomycetes</taxon>
        <taxon>Kitasatosporales</taxon>
        <taxon>Streptomycetaceae</taxon>
        <taxon>Streptomyces</taxon>
    </lineage>
</organism>
<gene>
    <name evidence="1" type="ORF">PO587_44375</name>
</gene>
<evidence type="ECO:0000313" key="1">
    <source>
        <dbReference type="EMBL" id="MDC2961477.1"/>
    </source>
</evidence>
<keyword evidence="2" id="KW-1185">Reference proteome</keyword>
<evidence type="ECO:0000313" key="2">
    <source>
        <dbReference type="Proteomes" id="UP001221328"/>
    </source>
</evidence>
<sequence length="403" mass="43445">MDDQIQLISDGDGLAVIGSRADVERFLAAEGLWSLSKDFGLSGFGPLLRIGAGAAQAGSDIAAHSCRWLKLTEESAQRVKEFGLMDSKTPGISHAMVGDPGTIKKWLQVANGPGAFLTNPAVLSGAAGIMAQLARQHEMNEIKSYLAAIDQKIDDVLSGQEHPELGKLLGAGWDIECAMTVREQTRRVDEITWSTVQSRTNTITDALGWALLRLNALTERVESNTRTKKIGDLATAVKEAESKAGKLLIILAYCFELQDSLDVLRLDRVLDASPDELDGHRLALKVERHKRRERIARETGHMMARLDAAAGTADAHVLLHSTTVQAVMGSINRVGIAVDDFRRPLGIECGRHPVQATRWRDAARDPGQLKNAAAEVGRSALGKASAAGLTLGVAALAKKKMMR</sequence>
<comment type="caution">
    <text evidence="1">The sequence shown here is derived from an EMBL/GenBank/DDBJ whole genome shotgun (WGS) entry which is preliminary data.</text>
</comment>
<dbReference type="Proteomes" id="UP001221328">
    <property type="component" value="Unassembled WGS sequence"/>
</dbReference>
<dbReference type="EMBL" id="JAQOSK010000039">
    <property type="protein sequence ID" value="MDC2961477.1"/>
    <property type="molecule type" value="Genomic_DNA"/>
</dbReference>
<accession>A0ABT5G9A7</accession>
<proteinExistence type="predicted"/>